<dbReference type="PANTHER" id="PTHR15907">
    <property type="entry name" value="DUF614 FAMILY PROTEIN-RELATED"/>
    <property type="match status" value="1"/>
</dbReference>
<dbReference type="NCBIfam" id="TIGR01571">
    <property type="entry name" value="A_thal_Cys_rich"/>
    <property type="match status" value="1"/>
</dbReference>
<dbReference type="PhylomeDB" id="A0A0D2VWA8"/>
<sequence length="138" mass="14718">MSANNWSTGLFSIFDDLAIFIYAAAAQCLAVNNIVMIKEGKGAFNIDGAKIAGPCKGMGCTTTDGAMCISGCICQILPCVYPLWRGDLRQKYGIKGSLVGDFLALCYCCTCAIMQDSREIKVQGLGYGNLTSKTMDKA</sequence>
<reference evidence="2" key="1">
    <citation type="submission" date="2011-02" db="EMBL/GenBank/DDBJ databases">
        <title>The Genome Sequence of Capsaspora owczarzaki ATCC 30864.</title>
        <authorList>
            <person name="Russ C."/>
            <person name="Cuomo C."/>
            <person name="Burger G."/>
            <person name="Gray M.W."/>
            <person name="Holland P.W.H."/>
            <person name="King N."/>
            <person name="Lang F.B.F."/>
            <person name="Roger A.J."/>
            <person name="Ruiz-Trillo I."/>
            <person name="Young S.K."/>
            <person name="Zeng Q."/>
            <person name="Gargeya S."/>
            <person name="Alvarado L."/>
            <person name="Berlin A."/>
            <person name="Chapman S.B."/>
            <person name="Chen Z."/>
            <person name="Freedman E."/>
            <person name="Gellesch M."/>
            <person name="Goldberg J."/>
            <person name="Griggs A."/>
            <person name="Gujja S."/>
            <person name="Heilman E."/>
            <person name="Heiman D."/>
            <person name="Howarth C."/>
            <person name="Mehta T."/>
            <person name="Neiman D."/>
            <person name="Pearson M."/>
            <person name="Roberts A."/>
            <person name="Saif S."/>
            <person name="Shea T."/>
            <person name="Shenoy N."/>
            <person name="Sisk P."/>
            <person name="Stolte C."/>
            <person name="Sykes S."/>
            <person name="White J."/>
            <person name="Yandava C."/>
            <person name="Haas B."/>
            <person name="Nusbaum C."/>
            <person name="Birren B."/>
        </authorList>
    </citation>
    <scope>NUCLEOTIDE SEQUENCE</scope>
    <source>
        <strain evidence="2">ATCC 30864</strain>
    </source>
</reference>
<name>A0A0D2VWA8_CAPO3</name>
<keyword evidence="2" id="KW-1185">Reference proteome</keyword>
<protein>
    <submittedName>
        <fullName evidence="1">Uncharacterized protein</fullName>
    </submittedName>
</protein>
<dbReference type="AlphaFoldDB" id="A0A0D2VWA8"/>
<gene>
    <name evidence="1" type="ORF">CAOG_006237</name>
</gene>
<dbReference type="InParanoid" id="A0A0D2VWA8"/>
<accession>A0A0D2VWA8</accession>
<evidence type="ECO:0000313" key="1">
    <source>
        <dbReference type="EMBL" id="KJE95832.1"/>
    </source>
</evidence>
<dbReference type="RefSeq" id="XP_004344986.1">
    <property type="nucleotide sequence ID" value="XM_004344936.2"/>
</dbReference>
<evidence type="ECO:0000313" key="2">
    <source>
        <dbReference type="Proteomes" id="UP000008743"/>
    </source>
</evidence>
<proteinExistence type="predicted"/>
<dbReference type="OrthoDB" id="1045822at2759"/>
<dbReference type="EMBL" id="KE346370">
    <property type="protein sequence ID" value="KJE95832.1"/>
    <property type="molecule type" value="Genomic_DNA"/>
</dbReference>
<dbReference type="Proteomes" id="UP000008743">
    <property type="component" value="Unassembled WGS sequence"/>
</dbReference>
<organism evidence="1 2">
    <name type="scientific">Capsaspora owczarzaki (strain ATCC 30864)</name>
    <dbReference type="NCBI Taxonomy" id="595528"/>
    <lineage>
        <taxon>Eukaryota</taxon>
        <taxon>Filasterea</taxon>
        <taxon>Capsaspora</taxon>
    </lineage>
</organism>
<dbReference type="InterPro" id="IPR006461">
    <property type="entry name" value="PLAC_motif_containing"/>
</dbReference>
<dbReference type="Pfam" id="PF04749">
    <property type="entry name" value="PLAC8"/>
    <property type="match status" value="1"/>
</dbReference>